<proteinExistence type="predicted"/>
<keyword evidence="3" id="KW-1185">Reference proteome</keyword>
<dbReference type="EMBL" id="JAODAN010000003">
    <property type="protein sequence ID" value="KAK1925561.1"/>
    <property type="molecule type" value="Genomic_DNA"/>
</dbReference>
<gene>
    <name evidence="2" type="ORF">DB88DRAFT_471601</name>
</gene>
<feature type="compositionally biased region" description="Polar residues" evidence="1">
    <location>
        <begin position="172"/>
        <end position="197"/>
    </location>
</feature>
<feature type="region of interest" description="Disordered" evidence="1">
    <location>
        <begin position="118"/>
        <end position="268"/>
    </location>
</feature>
<organism evidence="2 3">
    <name type="scientific">Papiliotrema laurentii</name>
    <name type="common">Cryptococcus laurentii</name>
    <dbReference type="NCBI Taxonomy" id="5418"/>
    <lineage>
        <taxon>Eukaryota</taxon>
        <taxon>Fungi</taxon>
        <taxon>Dikarya</taxon>
        <taxon>Basidiomycota</taxon>
        <taxon>Agaricomycotina</taxon>
        <taxon>Tremellomycetes</taxon>
        <taxon>Tremellales</taxon>
        <taxon>Rhynchogastremaceae</taxon>
        <taxon>Papiliotrema</taxon>
    </lineage>
</organism>
<feature type="compositionally biased region" description="Basic and acidic residues" evidence="1">
    <location>
        <begin position="252"/>
        <end position="268"/>
    </location>
</feature>
<evidence type="ECO:0000313" key="3">
    <source>
        <dbReference type="Proteomes" id="UP001182556"/>
    </source>
</evidence>
<evidence type="ECO:0000313" key="2">
    <source>
        <dbReference type="EMBL" id="KAK1925561.1"/>
    </source>
</evidence>
<dbReference type="AlphaFoldDB" id="A0AAD9FSP6"/>
<protein>
    <submittedName>
        <fullName evidence="2">Uncharacterized protein</fullName>
    </submittedName>
</protein>
<reference evidence="2" key="1">
    <citation type="submission" date="2023-02" db="EMBL/GenBank/DDBJ databases">
        <title>Identification and recombinant expression of a fungal hydrolase from Papiliotrema laurentii that hydrolyzes apple cutin and clears colloidal polyester polyurethane.</title>
        <authorList>
            <consortium name="DOE Joint Genome Institute"/>
            <person name="Roman V.A."/>
            <person name="Bojanowski C."/>
            <person name="Crable B.R."/>
            <person name="Wagner D.N."/>
            <person name="Hung C.S."/>
            <person name="Nadeau L.J."/>
            <person name="Schratz L."/>
            <person name="Haridas S."/>
            <person name="Pangilinan J."/>
            <person name="Lipzen A."/>
            <person name="Na H."/>
            <person name="Yan M."/>
            <person name="Ng V."/>
            <person name="Grigoriev I.V."/>
            <person name="Spatafora J.W."/>
            <person name="Barlow D."/>
            <person name="Biffinger J."/>
            <person name="Kelley-Loughnane N."/>
            <person name="Varaljay V.A."/>
            <person name="Crookes-Goodson W.J."/>
        </authorList>
    </citation>
    <scope>NUCLEOTIDE SEQUENCE</scope>
    <source>
        <strain evidence="2">5307AH</strain>
    </source>
</reference>
<comment type="caution">
    <text evidence="2">The sequence shown here is derived from an EMBL/GenBank/DDBJ whole genome shotgun (WGS) entry which is preliminary data.</text>
</comment>
<sequence>MSLCMGRKGGGTLMVDLAYEPPSPGFVCLATPPSGQRLLVYKGGPGGVGVTTINQTIHSLLLVHSPNHHDDHHLPRSFYLYLPSVSPPVMGSTPTNKPLRLRGGAGGFGRFMSGLTCTNSSSIEDSPPRRPSAASTSSASSQSFPRTQTQSSGHSGPVRQPAFHSAAMAPLQQGQSPATGNQGPMGSHFQQFGNYPQGQPVRAGFAPMNGGPPPRQRRPSAPIYPQSVHSAPVAAQTATGGARTGPPPANPKKKDDEDAELAERMMDW</sequence>
<accession>A0AAD9FSP6</accession>
<feature type="compositionally biased region" description="Low complexity" evidence="1">
    <location>
        <begin position="131"/>
        <end position="148"/>
    </location>
</feature>
<dbReference type="Proteomes" id="UP001182556">
    <property type="component" value="Unassembled WGS sequence"/>
</dbReference>
<name>A0AAD9FSP6_PAPLA</name>
<evidence type="ECO:0000256" key="1">
    <source>
        <dbReference type="SAM" id="MobiDB-lite"/>
    </source>
</evidence>